<evidence type="ECO:0000256" key="2">
    <source>
        <dbReference type="ARBA" id="ARBA00052296"/>
    </source>
</evidence>
<evidence type="ECO:0000313" key="6">
    <source>
        <dbReference type="Proteomes" id="UP000428328"/>
    </source>
</evidence>
<dbReference type="PANTHER" id="PTHR10803">
    <property type="entry name" value="ARSENICAL PUMP-DRIVING ATPASE ARSENITE-TRANSLOCATING ATPASE"/>
    <property type="match status" value="1"/>
</dbReference>
<comment type="similarity">
    <text evidence="1">Belongs to the arsA ATPase family.</text>
</comment>
<dbReference type="EC" id="7.3.2.7" evidence="3"/>
<dbReference type="KEGG" id="psel:GM415_00385"/>
<evidence type="ECO:0000256" key="3">
    <source>
        <dbReference type="ARBA" id="ARBA00066752"/>
    </source>
</evidence>
<dbReference type="GO" id="GO:0016887">
    <property type="term" value="F:ATP hydrolysis activity"/>
    <property type="evidence" value="ECO:0007669"/>
    <property type="project" value="InterPro"/>
</dbReference>
<dbReference type="InterPro" id="IPR025723">
    <property type="entry name" value="ArsA/GET3_ATPase-like"/>
</dbReference>
<protein>
    <recommendedName>
        <fullName evidence="3">arsenite-transporting ATPase</fullName>
        <ecNumber evidence="3">7.3.2.7</ecNumber>
    </recommendedName>
</protein>
<organism evidence="5 6">
    <name type="scientific">Pseudodesulfovibrio cashew</name>
    <dbReference type="NCBI Taxonomy" id="2678688"/>
    <lineage>
        <taxon>Bacteria</taxon>
        <taxon>Pseudomonadati</taxon>
        <taxon>Thermodesulfobacteriota</taxon>
        <taxon>Desulfovibrionia</taxon>
        <taxon>Desulfovibrionales</taxon>
        <taxon>Desulfovibrionaceae</taxon>
    </lineage>
</organism>
<proteinExistence type="inferred from homology"/>
<dbReference type="PANTHER" id="PTHR10803:SF3">
    <property type="entry name" value="ATPASE GET3"/>
    <property type="match status" value="1"/>
</dbReference>
<evidence type="ECO:0000256" key="1">
    <source>
        <dbReference type="ARBA" id="ARBA00011040"/>
    </source>
</evidence>
<dbReference type="Pfam" id="PF02374">
    <property type="entry name" value="ArsA_ATPase"/>
    <property type="match status" value="1"/>
</dbReference>
<evidence type="ECO:0000313" key="5">
    <source>
        <dbReference type="EMBL" id="QGY38658.1"/>
    </source>
</evidence>
<dbReference type="AlphaFoldDB" id="A0A6I6JBX8"/>
<dbReference type="InterPro" id="IPR027417">
    <property type="entry name" value="P-loop_NTPase"/>
</dbReference>
<dbReference type="InterPro" id="IPR016300">
    <property type="entry name" value="ATPase_ArsA/GET3"/>
</dbReference>
<comment type="catalytic activity">
    <reaction evidence="2">
        <text>arsenite(in) + ATP + H2O = arsenite(out) + ADP + phosphate + H(+)</text>
        <dbReference type="Rhea" id="RHEA:11348"/>
        <dbReference type="ChEBI" id="CHEBI:15377"/>
        <dbReference type="ChEBI" id="CHEBI:15378"/>
        <dbReference type="ChEBI" id="CHEBI:29242"/>
        <dbReference type="ChEBI" id="CHEBI:30616"/>
        <dbReference type="ChEBI" id="CHEBI:43474"/>
        <dbReference type="ChEBI" id="CHEBI:456216"/>
        <dbReference type="EC" id="7.3.2.7"/>
    </reaction>
</comment>
<dbReference type="CDD" id="cd02035">
    <property type="entry name" value="ArsA"/>
    <property type="match status" value="1"/>
</dbReference>
<dbReference type="GO" id="GO:0015446">
    <property type="term" value="F:ATPase-coupled arsenite transmembrane transporter activity"/>
    <property type="evidence" value="ECO:0007669"/>
    <property type="project" value="UniProtKB-EC"/>
</dbReference>
<evidence type="ECO:0000259" key="4">
    <source>
        <dbReference type="Pfam" id="PF02374"/>
    </source>
</evidence>
<dbReference type="Gene3D" id="3.40.50.300">
    <property type="entry name" value="P-loop containing nucleotide triphosphate hydrolases"/>
    <property type="match status" value="1"/>
</dbReference>
<sequence length="306" mass="34264">MTMPEQHYYFHAGKGGVGKSTTSSLSAMHLARTGREVLLVSLDPAHNQTDIFDTPFTGDPKRVAPNLRVAQADIDRWVREYLKGVETQIKANYTYQTAFNLEKHLSVVKHSPGIEEYGLLLAFQHYRKQFPEADAIIFDMPPTALTTKFFNLPQLSLIWLEHLQDLRSEIIRKKELITKIKLGKKEIECDKVASRLTQQNEFFTELRGLFRSPDRCSVNLVVNPDRLSFAEAERIDTAMGEMGMELANVIMNKVAEGAAWDGGSSLLSSHRVRPLPLSPVPLIGSDTLGDYLDANGDGFAFLEGTP</sequence>
<dbReference type="GO" id="GO:0005524">
    <property type="term" value="F:ATP binding"/>
    <property type="evidence" value="ECO:0007669"/>
    <property type="project" value="InterPro"/>
</dbReference>
<reference evidence="5 6" key="1">
    <citation type="submission" date="2019-11" db="EMBL/GenBank/DDBJ databases">
        <authorList>
            <person name="Zheng R.K."/>
            <person name="Sun C.M."/>
        </authorList>
    </citation>
    <scope>NUCLEOTIDE SEQUENCE [LARGE SCALE GENOMIC DNA]</scope>
    <source>
        <strain evidence="5 6">SRB007</strain>
    </source>
</reference>
<accession>A0A6I6JBX8</accession>
<name>A0A6I6JBX8_9BACT</name>
<gene>
    <name evidence="5" type="ORF">GM415_00385</name>
</gene>
<dbReference type="EMBL" id="CP046400">
    <property type="protein sequence ID" value="QGY38658.1"/>
    <property type="molecule type" value="Genomic_DNA"/>
</dbReference>
<dbReference type="Proteomes" id="UP000428328">
    <property type="component" value="Chromosome"/>
</dbReference>
<keyword evidence="6" id="KW-1185">Reference proteome</keyword>
<dbReference type="NCBIfam" id="TIGR00345">
    <property type="entry name" value="GET3_arsA_TRC40"/>
    <property type="match status" value="1"/>
</dbReference>
<dbReference type="SUPFAM" id="SSF52540">
    <property type="entry name" value="P-loop containing nucleoside triphosphate hydrolases"/>
    <property type="match status" value="1"/>
</dbReference>
<feature type="domain" description="ArsA/GET3 Anion-transporting ATPase-like" evidence="4">
    <location>
        <begin position="8"/>
        <end position="255"/>
    </location>
</feature>